<name>A0A9N9PKI4_9GLOM</name>
<gene>
    <name evidence="2" type="ORF">DERYTH_LOCUS27889</name>
</gene>
<protein>
    <submittedName>
        <fullName evidence="2">14375_t:CDS:1</fullName>
    </submittedName>
</protein>
<reference evidence="2" key="1">
    <citation type="submission" date="2021-06" db="EMBL/GenBank/DDBJ databases">
        <authorList>
            <person name="Kallberg Y."/>
            <person name="Tangrot J."/>
            <person name="Rosling A."/>
        </authorList>
    </citation>
    <scope>NUCLEOTIDE SEQUENCE</scope>
    <source>
        <strain evidence="2">MA453B</strain>
    </source>
</reference>
<comment type="caution">
    <text evidence="2">The sequence shown here is derived from an EMBL/GenBank/DDBJ whole genome shotgun (WGS) entry which is preliminary data.</text>
</comment>
<dbReference type="AlphaFoldDB" id="A0A9N9PKI4"/>
<evidence type="ECO:0000256" key="1">
    <source>
        <dbReference type="SAM" id="Coils"/>
    </source>
</evidence>
<keyword evidence="1" id="KW-0175">Coiled coil</keyword>
<sequence>HTCSDNLTPNENLERFLVGHIEFLRKEKRRIKTFFRENGIIDEILKVKLRALETIIEERDHLRAQIRQLQNTQRTANRIINELYIEKRQFLAQIRELEQENTQLRHDLEYEQVINRRTINNLRNQFNILKNRENIFTAVLNNQ</sequence>
<accession>A0A9N9PKI4</accession>
<feature type="coiled-coil region" evidence="1">
    <location>
        <begin position="52"/>
        <end position="107"/>
    </location>
</feature>
<feature type="non-terminal residue" evidence="2">
    <location>
        <position position="1"/>
    </location>
</feature>
<evidence type="ECO:0000313" key="3">
    <source>
        <dbReference type="Proteomes" id="UP000789405"/>
    </source>
</evidence>
<evidence type="ECO:0000313" key="2">
    <source>
        <dbReference type="EMBL" id="CAG8825371.1"/>
    </source>
</evidence>
<dbReference type="EMBL" id="CAJVPY010066379">
    <property type="protein sequence ID" value="CAG8825371.1"/>
    <property type="molecule type" value="Genomic_DNA"/>
</dbReference>
<dbReference type="OrthoDB" id="10322253at2759"/>
<proteinExistence type="predicted"/>
<organism evidence="2 3">
    <name type="scientific">Dentiscutata erythropus</name>
    <dbReference type="NCBI Taxonomy" id="1348616"/>
    <lineage>
        <taxon>Eukaryota</taxon>
        <taxon>Fungi</taxon>
        <taxon>Fungi incertae sedis</taxon>
        <taxon>Mucoromycota</taxon>
        <taxon>Glomeromycotina</taxon>
        <taxon>Glomeromycetes</taxon>
        <taxon>Diversisporales</taxon>
        <taxon>Gigasporaceae</taxon>
        <taxon>Dentiscutata</taxon>
    </lineage>
</organism>
<feature type="non-terminal residue" evidence="2">
    <location>
        <position position="143"/>
    </location>
</feature>
<keyword evidence="3" id="KW-1185">Reference proteome</keyword>
<dbReference type="Proteomes" id="UP000789405">
    <property type="component" value="Unassembled WGS sequence"/>
</dbReference>